<dbReference type="InterPro" id="IPR017441">
    <property type="entry name" value="Protein_kinase_ATP_BS"/>
</dbReference>
<evidence type="ECO:0000256" key="2">
    <source>
        <dbReference type="ARBA" id="ARBA00022527"/>
    </source>
</evidence>
<evidence type="ECO:0000313" key="15">
    <source>
        <dbReference type="Proteomes" id="UP000541444"/>
    </source>
</evidence>
<keyword evidence="9" id="KW-0472">Membrane</keyword>
<feature type="compositionally biased region" description="Polar residues" evidence="12">
    <location>
        <begin position="544"/>
        <end position="558"/>
    </location>
</feature>
<dbReference type="Gene3D" id="1.10.510.10">
    <property type="entry name" value="Transferase(Phosphotransferase) domain 1"/>
    <property type="match status" value="2"/>
</dbReference>
<dbReference type="Gene3D" id="3.30.200.20">
    <property type="entry name" value="Phosphorylase Kinase, domain 1"/>
    <property type="match status" value="1"/>
</dbReference>
<dbReference type="GO" id="GO:0005524">
    <property type="term" value="F:ATP binding"/>
    <property type="evidence" value="ECO:0007669"/>
    <property type="project" value="UniProtKB-UniRule"/>
</dbReference>
<keyword evidence="10" id="KW-0325">Glycoprotein</keyword>
<keyword evidence="2" id="KW-0723">Serine/threonine-protein kinase</keyword>
<dbReference type="EMBL" id="JACGCM010000894">
    <property type="protein sequence ID" value="KAF6164807.1"/>
    <property type="molecule type" value="Genomic_DNA"/>
</dbReference>
<evidence type="ECO:0000256" key="12">
    <source>
        <dbReference type="SAM" id="MobiDB-lite"/>
    </source>
</evidence>
<keyword evidence="5" id="KW-0677">Repeat</keyword>
<comment type="caution">
    <text evidence="14">The sequence shown here is derived from an EMBL/GenBank/DDBJ whole genome shotgun (WGS) entry which is preliminary data.</text>
</comment>
<dbReference type="OrthoDB" id="339325at2759"/>
<keyword evidence="15" id="KW-1185">Reference proteome</keyword>
<dbReference type="PROSITE" id="PS00108">
    <property type="entry name" value="PROTEIN_KINASE_ST"/>
    <property type="match status" value="1"/>
</dbReference>
<dbReference type="Proteomes" id="UP000541444">
    <property type="component" value="Unassembled WGS sequence"/>
</dbReference>
<reference evidence="14 15" key="1">
    <citation type="journal article" date="2020" name="IScience">
        <title>Genome Sequencing of the Endangered Kingdonia uniflora (Circaeasteraceae, Ranunculales) Reveals Potential Mechanisms of Evolutionary Specialization.</title>
        <authorList>
            <person name="Sun Y."/>
            <person name="Deng T."/>
            <person name="Zhang A."/>
            <person name="Moore M.J."/>
            <person name="Landis J.B."/>
            <person name="Lin N."/>
            <person name="Zhang H."/>
            <person name="Zhang X."/>
            <person name="Huang J."/>
            <person name="Zhang X."/>
            <person name="Sun H."/>
            <person name="Wang H."/>
        </authorList>
    </citation>
    <scope>NUCLEOTIDE SEQUENCE [LARGE SCALE GENOMIC DNA]</scope>
    <source>
        <strain evidence="14">TB1705</strain>
        <tissue evidence="14">Leaf</tissue>
    </source>
</reference>
<evidence type="ECO:0000313" key="14">
    <source>
        <dbReference type="EMBL" id="KAF6164807.1"/>
    </source>
</evidence>
<evidence type="ECO:0000256" key="5">
    <source>
        <dbReference type="ARBA" id="ARBA00022737"/>
    </source>
</evidence>
<dbReference type="SUPFAM" id="SSF56112">
    <property type="entry name" value="Protein kinase-like (PK-like)"/>
    <property type="match status" value="1"/>
</dbReference>
<proteinExistence type="predicted"/>
<protein>
    <recommendedName>
        <fullName evidence="13">Protein kinase domain-containing protein</fullName>
    </recommendedName>
</protein>
<feature type="domain" description="Protein kinase" evidence="13">
    <location>
        <begin position="175"/>
        <end position="459"/>
    </location>
</feature>
<keyword evidence="3" id="KW-0808">Transferase</keyword>
<dbReference type="AlphaFoldDB" id="A0A7J7NCC8"/>
<keyword evidence="6 11" id="KW-0547">Nucleotide-binding</keyword>
<evidence type="ECO:0000256" key="9">
    <source>
        <dbReference type="ARBA" id="ARBA00023136"/>
    </source>
</evidence>
<evidence type="ECO:0000256" key="10">
    <source>
        <dbReference type="ARBA" id="ARBA00023180"/>
    </source>
</evidence>
<evidence type="ECO:0000256" key="7">
    <source>
        <dbReference type="ARBA" id="ARBA00022777"/>
    </source>
</evidence>
<keyword evidence="7" id="KW-0418">Kinase</keyword>
<dbReference type="PROSITE" id="PS00107">
    <property type="entry name" value="PROTEIN_KINASE_ATP"/>
    <property type="match status" value="1"/>
</dbReference>
<dbReference type="GO" id="GO:0016020">
    <property type="term" value="C:membrane"/>
    <property type="evidence" value="ECO:0007669"/>
    <property type="project" value="UniProtKB-SubCell"/>
</dbReference>
<dbReference type="InterPro" id="IPR008271">
    <property type="entry name" value="Ser/Thr_kinase_AS"/>
</dbReference>
<dbReference type="PANTHER" id="PTHR45974">
    <property type="entry name" value="RECEPTOR-LIKE PROTEIN 55"/>
    <property type="match status" value="1"/>
</dbReference>
<evidence type="ECO:0000256" key="3">
    <source>
        <dbReference type="ARBA" id="ARBA00022679"/>
    </source>
</evidence>
<keyword evidence="8 11" id="KW-0067">ATP-binding</keyword>
<evidence type="ECO:0000256" key="11">
    <source>
        <dbReference type="PROSITE-ProRule" id="PRU10141"/>
    </source>
</evidence>
<name>A0A7J7NCC8_9MAGN</name>
<dbReference type="InterPro" id="IPR011009">
    <property type="entry name" value="Kinase-like_dom_sf"/>
</dbReference>
<dbReference type="PROSITE" id="PS50011">
    <property type="entry name" value="PROTEIN_KINASE_DOM"/>
    <property type="match status" value="1"/>
</dbReference>
<dbReference type="InterPro" id="IPR001245">
    <property type="entry name" value="Ser-Thr/Tyr_kinase_cat_dom"/>
</dbReference>
<accession>A0A7J7NCC8</accession>
<gene>
    <name evidence="14" type="ORF">GIB67_015985</name>
</gene>
<dbReference type="InterPro" id="IPR000719">
    <property type="entry name" value="Prot_kinase_dom"/>
</dbReference>
<dbReference type="Pfam" id="PF07714">
    <property type="entry name" value="PK_Tyr_Ser-Thr"/>
    <property type="match status" value="1"/>
</dbReference>
<comment type="subcellular location">
    <subcellularLocation>
        <location evidence="1">Membrane</location>
    </subcellularLocation>
</comment>
<organism evidence="14 15">
    <name type="scientific">Kingdonia uniflora</name>
    <dbReference type="NCBI Taxonomy" id="39325"/>
    <lineage>
        <taxon>Eukaryota</taxon>
        <taxon>Viridiplantae</taxon>
        <taxon>Streptophyta</taxon>
        <taxon>Embryophyta</taxon>
        <taxon>Tracheophyta</taxon>
        <taxon>Spermatophyta</taxon>
        <taxon>Magnoliopsida</taxon>
        <taxon>Ranunculales</taxon>
        <taxon>Circaeasteraceae</taxon>
        <taxon>Kingdonia</taxon>
    </lineage>
</organism>
<evidence type="ECO:0000256" key="6">
    <source>
        <dbReference type="ARBA" id="ARBA00022741"/>
    </source>
</evidence>
<feature type="binding site" evidence="11">
    <location>
        <position position="203"/>
    </location>
    <ligand>
        <name>ATP</name>
        <dbReference type="ChEBI" id="CHEBI:30616"/>
    </ligand>
</feature>
<feature type="region of interest" description="Disordered" evidence="12">
    <location>
        <begin position="544"/>
        <end position="599"/>
    </location>
</feature>
<evidence type="ECO:0000256" key="4">
    <source>
        <dbReference type="ARBA" id="ARBA00022729"/>
    </source>
</evidence>
<feature type="compositionally biased region" description="Basic and acidic residues" evidence="12">
    <location>
        <begin position="586"/>
        <end position="599"/>
    </location>
</feature>
<keyword evidence="4" id="KW-0732">Signal</keyword>
<evidence type="ECO:0000256" key="1">
    <source>
        <dbReference type="ARBA" id="ARBA00004370"/>
    </source>
</evidence>
<dbReference type="GO" id="GO:0004674">
    <property type="term" value="F:protein serine/threonine kinase activity"/>
    <property type="evidence" value="ECO:0007669"/>
    <property type="project" value="UniProtKB-KW"/>
</dbReference>
<dbReference type="SMART" id="SM00220">
    <property type="entry name" value="S_TKc"/>
    <property type="match status" value="1"/>
</dbReference>
<dbReference type="PANTHER" id="PTHR45974:SF242">
    <property type="entry name" value="LEUCINE-RICH REPEAT PROTEIN KINASE FAMILY PROTEIN"/>
    <property type="match status" value="1"/>
</dbReference>
<sequence length="914" mass="104197">MHTPHIFREGNTAADKLANMAILIAPTLTWWPAMPSLLGKEECCLGFDVWGWFVDEDHTCSSLIPLSTWKKKAGIAAKLIVDALLQRFLPLPRCRIETAQAQDSTCPSVIGGLLSKIEATDYLKWDSVLENLYCALNDEDHVIKRMRLIRLWVAGGFIKEHPEKKKNSKKLQAITLESNQIGSGGYGRVYRGMFPSGETVAIKRVQQGSMQGGGEFKTELSRVHHKNVVGLVGFCFEQGKQMLVYEFMPNGTLREGLSGRSGIYLDWKMRLRIALGFARGLTYLHELANPSIIHRDVKSTNILLDEKLAAKVTDFGLSKLTAKRGMYPLKLKVHYFGVVMLELISARQLIEKGKYIVREVRTALYKNSKHYGLKEITDPGIRNSGILIGFERFVELAMQCVDESAAERTSMSDVMKEIDRGTRTDDSTACKMHYLQDINICKDKDGLVLIEIILRHQHIREAWLHGKQRDYEGRASSFEDYHCRTKRNLKQEELEAYRDRKMKVSQMSAFTASSCPITRLRSVSSILRRRSTFLLETFSTGLSTTKDTGSGRGLSTTKEGGPLRHNSFPDPEPEYRGYPKTNGRGIDPRRFGPFVDDKNDSFETIRTNVPPSNEPSIPQSNVHLSNEPLLTNAPPSNEHMLTNVPLSIEPEPIIGQAKTLVEFRFEPQPEQVKNLLDFWFKSAAYTEDPYDFSKEFNIDARQLSARIPTTYELLCRSETRRPPKVGHTSWRCLGLIFTVMILDSSSSLTGTPESLMLYPRYGVAYTNHAESWNNVILKVRDLHIHVFFEELRRICSEMSYTYREEAEKSQARLMPWATDHCVSRKFIADSLTCRVRTSRHHFQMTSYGRTDSVNIEDGTYSCRWWQTMGIPCEHGVRTLGHTNVDSTTRVSEYYTNNTYKAVYEPIWIPIRGIE</sequence>
<evidence type="ECO:0000256" key="8">
    <source>
        <dbReference type="ARBA" id="ARBA00022840"/>
    </source>
</evidence>
<evidence type="ECO:0000259" key="13">
    <source>
        <dbReference type="PROSITE" id="PS50011"/>
    </source>
</evidence>